<dbReference type="Gene3D" id="3.10.105.10">
    <property type="entry name" value="Dipeptide-binding Protein, Domain 3"/>
    <property type="match status" value="1"/>
</dbReference>
<name>A0A172YAT7_9GAMM</name>
<evidence type="ECO:0000256" key="2">
    <source>
        <dbReference type="ARBA" id="ARBA00022448"/>
    </source>
</evidence>
<dbReference type="GO" id="GO:1904680">
    <property type="term" value="F:peptide transmembrane transporter activity"/>
    <property type="evidence" value="ECO:0007669"/>
    <property type="project" value="TreeGrafter"/>
</dbReference>
<dbReference type="SUPFAM" id="SSF53850">
    <property type="entry name" value="Periplasmic binding protein-like II"/>
    <property type="match status" value="1"/>
</dbReference>
<dbReference type="InterPro" id="IPR039424">
    <property type="entry name" value="SBP_5"/>
</dbReference>
<feature type="signal peptide" evidence="4">
    <location>
        <begin position="1"/>
        <end position="26"/>
    </location>
</feature>
<dbReference type="KEGG" id="haa:A5892_01640"/>
<dbReference type="PIRSF" id="PIRSF002741">
    <property type="entry name" value="MppA"/>
    <property type="match status" value="1"/>
</dbReference>
<evidence type="ECO:0000256" key="3">
    <source>
        <dbReference type="ARBA" id="ARBA00022729"/>
    </source>
</evidence>
<dbReference type="GO" id="GO:0043190">
    <property type="term" value="C:ATP-binding cassette (ABC) transporter complex"/>
    <property type="evidence" value="ECO:0007669"/>
    <property type="project" value="InterPro"/>
</dbReference>
<accession>A0A172YAT7</accession>
<dbReference type="Gene3D" id="3.40.190.10">
    <property type="entry name" value="Periplasmic binding protein-like II"/>
    <property type="match status" value="1"/>
</dbReference>
<dbReference type="PANTHER" id="PTHR30290:SF9">
    <property type="entry name" value="OLIGOPEPTIDE-BINDING PROTEIN APPA"/>
    <property type="match status" value="1"/>
</dbReference>
<feature type="domain" description="Solute-binding protein family 5" evidence="5">
    <location>
        <begin position="70"/>
        <end position="424"/>
    </location>
</feature>
<dbReference type="Gene3D" id="3.90.76.10">
    <property type="entry name" value="Dipeptide-binding Protein, Domain 1"/>
    <property type="match status" value="1"/>
</dbReference>
<dbReference type="Pfam" id="PF00496">
    <property type="entry name" value="SBP_bac_5"/>
    <property type="match status" value="1"/>
</dbReference>
<dbReference type="PANTHER" id="PTHR30290">
    <property type="entry name" value="PERIPLASMIC BINDING COMPONENT OF ABC TRANSPORTER"/>
    <property type="match status" value="1"/>
</dbReference>
<dbReference type="InterPro" id="IPR000914">
    <property type="entry name" value="SBP_5_dom"/>
</dbReference>
<reference evidence="6 7" key="1">
    <citation type="submission" date="2016-04" db="EMBL/GenBank/DDBJ databases">
        <title>Complete Genome Sequence of Halotalea alkalilenta IHB B 13600.</title>
        <authorList>
            <person name="Swarnkar M.K."/>
            <person name="Sharma A."/>
            <person name="Kaushal K."/>
            <person name="Soni R."/>
            <person name="Rana S."/>
            <person name="Singh A.K."/>
            <person name="Gulati A."/>
        </authorList>
    </citation>
    <scope>NUCLEOTIDE SEQUENCE [LARGE SCALE GENOMIC DNA]</scope>
    <source>
        <strain evidence="6 7">IHB B 13600</strain>
    </source>
</reference>
<dbReference type="Proteomes" id="UP000077875">
    <property type="component" value="Chromosome"/>
</dbReference>
<sequence>MHSPFGWTRLLAFCLPIALVSVPDHARASELTIAQATAPAALDPGFLREAATLVDNVFDTLVMRDDQMRLAPGLATEWRVIDDQTWEFELRPGVKFHNGEPFDAEAVKFTFDRILDPAANAPTISYVRTISEVEIVDADTVRFHTTGPDPLLPSRLSRYPAYIVPPGYLREAGEQKFASAPVGTGPYRVAEFVRDDHLTMVANPDYWRGAPELERVIWRPIPEATARVAALLSGEVQLAESIPADLAQVIESNPELRLDRVENGGLTLYLGLKSDEPPLDDPRVREALSLAIDRQAVVSRLLRGFATVHGSQASPLDHGYLELPAPDYDPERARQLLAEAGYGDGFEIRMQAPRRYNASADVGQYLAQAFGQIGVKVSLEIPEWSVYTQQVPSGSQAPIYMLGWGSTQTLDADAALYPILRSGEPYSTVRDAELDQLLDRSRQMLDEQERIELLAAVQQRVVDQRLLLTLYQEDSLYGVANGVRFEGRADARIPLFDLGFNP</sequence>
<evidence type="ECO:0000256" key="1">
    <source>
        <dbReference type="ARBA" id="ARBA00005695"/>
    </source>
</evidence>
<gene>
    <name evidence="6" type="ORF">A5892_01640</name>
</gene>
<keyword evidence="2" id="KW-0813">Transport</keyword>
<dbReference type="STRING" id="376489.A5892_01640"/>
<evidence type="ECO:0000259" key="5">
    <source>
        <dbReference type="Pfam" id="PF00496"/>
    </source>
</evidence>
<feature type="chain" id="PRO_5008004535" evidence="4">
    <location>
        <begin position="27"/>
        <end position="502"/>
    </location>
</feature>
<dbReference type="InterPro" id="IPR030678">
    <property type="entry name" value="Peptide/Ni-bd"/>
</dbReference>
<dbReference type="AlphaFoldDB" id="A0A172YAT7"/>
<dbReference type="GO" id="GO:0030288">
    <property type="term" value="C:outer membrane-bounded periplasmic space"/>
    <property type="evidence" value="ECO:0007669"/>
    <property type="project" value="UniProtKB-ARBA"/>
</dbReference>
<comment type="similarity">
    <text evidence="1">Belongs to the bacterial solute-binding protein 5 family.</text>
</comment>
<dbReference type="EMBL" id="CP015243">
    <property type="protein sequence ID" value="ANF56324.1"/>
    <property type="molecule type" value="Genomic_DNA"/>
</dbReference>
<organism evidence="6 7">
    <name type="scientific">Halotalea alkalilenta</name>
    <dbReference type="NCBI Taxonomy" id="376489"/>
    <lineage>
        <taxon>Bacteria</taxon>
        <taxon>Pseudomonadati</taxon>
        <taxon>Pseudomonadota</taxon>
        <taxon>Gammaproteobacteria</taxon>
        <taxon>Oceanospirillales</taxon>
        <taxon>Halomonadaceae</taxon>
        <taxon>Halotalea</taxon>
    </lineage>
</organism>
<keyword evidence="3 4" id="KW-0732">Signal</keyword>
<evidence type="ECO:0000313" key="6">
    <source>
        <dbReference type="EMBL" id="ANF56324.1"/>
    </source>
</evidence>
<dbReference type="GO" id="GO:0015833">
    <property type="term" value="P:peptide transport"/>
    <property type="evidence" value="ECO:0007669"/>
    <property type="project" value="TreeGrafter"/>
</dbReference>
<evidence type="ECO:0000313" key="7">
    <source>
        <dbReference type="Proteomes" id="UP000077875"/>
    </source>
</evidence>
<evidence type="ECO:0000256" key="4">
    <source>
        <dbReference type="SAM" id="SignalP"/>
    </source>
</evidence>
<proteinExistence type="inferred from homology"/>
<dbReference type="CDD" id="cd08498">
    <property type="entry name" value="PBP2_NikA_DppA_OppA_like_2"/>
    <property type="match status" value="1"/>
</dbReference>
<protein>
    <submittedName>
        <fullName evidence="6">ABC transporter substrate-binding protein</fullName>
    </submittedName>
</protein>
<keyword evidence="7" id="KW-1185">Reference proteome</keyword>